<keyword evidence="1" id="KW-0805">Transcription regulation</keyword>
<dbReference type="eggNOG" id="COG4977">
    <property type="taxonomic scope" value="Bacteria"/>
</dbReference>
<name>A3ZQ62_9BACT</name>
<feature type="domain" description="HTH araC/xylS-type" evidence="4">
    <location>
        <begin position="291"/>
        <end position="389"/>
    </location>
</feature>
<dbReference type="Gene3D" id="3.40.50.2300">
    <property type="match status" value="2"/>
</dbReference>
<keyword evidence="3" id="KW-0804">Transcription</keyword>
<dbReference type="CDD" id="cd01543">
    <property type="entry name" value="PBP1_XylR"/>
    <property type="match status" value="1"/>
</dbReference>
<protein>
    <submittedName>
        <fullName evidence="5">Xylose operon regulatory protein</fullName>
    </submittedName>
</protein>
<dbReference type="SUPFAM" id="SSF53822">
    <property type="entry name" value="Periplasmic binding protein-like I"/>
    <property type="match status" value="1"/>
</dbReference>
<dbReference type="PANTHER" id="PTHR30146:SF24">
    <property type="entry name" value="XYLOSE OPERON REGULATORY PROTEIN"/>
    <property type="match status" value="1"/>
</dbReference>
<dbReference type="InterPro" id="IPR046335">
    <property type="entry name" value="LacI/GalR-like_sensor"/>
</dbReference>
<dbReference type="InterPro" id="IPR009057">
    <property type="entry name" value="Homeodomain-like_sf"/>
</dbReference>
<dbReference type="GO" id="GO:0003700">
    <property type="term" value="F:DNA-binding transcription factor activity"/>
    <property type="evidence" value="ECO:0007669"/>
    <property type="project" value="InterPro"/>
</dbReference>
<evidence type="ECO:0000259" key="4">
    <source>
        <dbReference type="PROSITE" id="PS01124"/>
    </source>
</evidence>
<evidence type="ECO:0000256" key="2">
    <source>
        <dbReference type="ARBA" id="ARBA00023125"/>
    </source>
</evidence>
<dbReference type="Pfam" id="PF22177">
    <property type="entry name" value="PBP1_XylR"/>
    <property type="match status" value="1"/>
</dbReference>
<reference evidence="5 6" key="1">
    <citation type="submission" date="2006-02" db="EMBL/GenBank/DDBJ databases">
        <authorList>
            <person name="Amann R."/>
            <person name="Ferriera S."/>
            <person name="Johnson J."/>
            <person name="Kravitz S."/>
            <person name="Halpern A."/>
            <person name="Remington K."/>
            <person name="Beeson K."/>
            <person name="Tran B."/>
            <person name="Rogers Y.-H."/>
            <person name="Friedman R."/>
            <person name="Venter J.C."/>
        </authorList>
    </citation>
    <scope>NUCLEOTIDE SEQUENCE [LARGE SCALE GENOMIC DNA]</scope>
    <source>
        <strain evidence="5 6">DSM 3645</strain>
    </source>
</reference>
<dbReference type="Gene3D" id="1.10.10.60">
    <property type="entry name" value="Homeodomain-like"/>
    <property type="match status" value="1"/>
</dbReference>
<dbReference type="Pfam" id="PF13377">
    <property type="entry name" value="Peripla_BP_3"/>
    <property type="match status" value="1"/>
</dbReference>
<comment type="caution">
    <text evidence="5">The sequence shown here is derived from an EMBL/GenBank/DDBJ whole genome shotgun (WGS) entry which is preliminary data.</text>
</comment>
<dbReference type="Pfam" id="PF12833">
    <property type="entry name" value="HTH_18"/>
    <property type="match status" value="1"/>
</dbReference>
<dbReference type="Proteomes" id="UP000004358">
    <property type="component" value="Unassembled WGS sequence"/>
</dbReference>
<dbReference type="STRING" id="314230.DSM3645_23126"/>
<dbReference type="EMBL" id="AANZ01000005">
    <property type="protein sequence ID" value="EAQ81335.1"/>
    <property type="molecule type" value="Genomic_DNA"/>
</dbReference>
<evidence type="ECO:0000313" key="6">
    <source>
        <dbReference type="Proteomes" id="UP000004358"/>
    </source>
</evidence>
<sequence length="391" mass="43531">MNPSKPPRSQVVLLLIESSRGYGRACLHGVADYCRIHRNWQILHVERRLNEALPEAIQHWNIDGVITRIETDDVMETIDRLGRPTVDLRGSYFPQRGATFDTDHAACAEMAVEHFVERGLRDIAYCGYPGIDFSDLRAAPFERIARQHGCRTHSFVGSQVDRDAMVRELLGESETNELGKWVQSLPRPCGILGCNDVRARQVLMSCKLAGVAVPEDIALLGIDNDLTICNLVTPLLSSIEPDAHRIGYEGAASLDRLMKGEQVEKHVLIPPKSIVVRGSSDVMAIADREVAAIVHYISEHACSGLSVEMIANQFHLSRSSLDRRFQQELGRGIKSEIDRVRIDHAKALLRYTDLKLIAIAHHTSYSSAAKLVSAFKRITGVTPGAFRANWQ</sequence>
<dbReference type="PROSITE" id="PS01124">
    <property type="entry name" value="HTH_ARAC_FAMILY_2"/>
    <property type="match status" value="1"/>
</dbReference>
<dbReference type="InterPro" id="IPR018060">
    <property type="entry name" value="HTH_AraC"/>
</dbReference>
<keyword evidence="2" id="KW-0238">DNA-binding</keyword>
<dbReference type="InterPro" id="IPR054031">
    <property type="entry name" value="XylR_PBP1"/>
</dbReference>
<proteinExistence type="predicted"/>
<dbReference type="HOGENOM" id="CLU_042405_1_0_0"/>
<dbReference type="SUPFAM" id="SSF46689">
    <property type="entry name" value="Homeodomain-like"/>
    <property type="match status" value="2"/>
</dbReference>
<gene>
    <name evidence="5" type="ORF">DSM3645_23126</name>
</gene>
<dbReference type="GO" id="GO:0000976">
    <property type="term" value="F:transcription cis-regulatory region binding"/>
    <property type="evidence" value="ECO:0007669"/>
    <property type="project" value="TreeGrafter"/>
</dbReference>
<dbReference type="SMART" id="SM00342">
    <property type="entry name" value="HTH_ARAC"/>
    <property type="match status" value="1"/>
</dbReference>
<dbReference type="AlphaFoldDB" id="A3ZQ62"/>
<dbReference type="PANTHER" id="PTHR30146">
    <property type="entry name" value="LACI-RELATED TRANSCRIPTIONAL REPRESSOR"/>
    <property type="match status" value="1"/>
</dbReference>
<dbReference type="eggNOG" id="COG1609">
    <property type="taxonomic scope" value="Bacteria"/>
</dbReference>
<evidence type="ECO:0000313" key="5">
    <source>
        <dbReference type="EMBL" id="EAQ81335.1"/>
    </source>
</evidence>
<organism evidence="5 6">
    <name type="scientific">Blastopirellula marina DSM 3645</name>
    <dbReference type="NCBI Taxonomy" id="314230"/>
    <lineage>
        <taxon>Bacteria</taxon>
        <taxon>Pseudomonadati</taxon>
        <taxon>Planctomycetota</taxon>
        <taxon>Planctomycetia</taxon>
        <taxon>Pirellulales</taxon>
        <taxon>Pirellulaceae</taxon>
        <taxon>Blastopirellula</taxon>
    </lineage>
</organism>
<evidence type="ECO:0000256" key="3">
    <source>
        <dbReference type="ARBA" id="ARBA00023163"/>
    </source>
</evidence>
<accession>A3ZQ62</accession>
<dbReference type="InterPro" id="IPR028082">
    <property type="entry name" value="Peripla_BP_I"/>
</dbReference>
<evidence type="ECO:0000256" key="1">
    <source>
        <dbReference type="ARBA" id="ARBA00023015"/>
    </source>
</evidence>